<evidence type="ECO:0000256" key="3">
    <source>
        <dbReference type="ARBA" id="ARBA00022840"/>
    </source>
</evidence>
<reference evidence="5" key="1">
    <citation type="submission" date="2023-05" db="EMBL/GenBank/DDBJ databases">
        <title>Comparative genomics of Bacillaceae isolates and their secondary metabolite potential.</title>
        <authorList>
            <person name="Song L."/>
            <person name="Nielsen L.J."/>
            <person name="Mohite O."/>
            <person name="Xu X."/>
            <person name="Weber T."/>
            <person name="Kovacs A.T."/>
        </authorList>
    </citation>
    <scope>NUCLEOTIDE SEQUENCE</scope>
    <source>
        <strain evidence="5">B2_4</strain>
    </source>
</reference>
<dbReference type="InterPro" id="IPR027417">
    <property type="entry name" value="P-loop_NTPase"/>
</dbReference>
<dbReference type="GO" id="GO:0005524">
    <property type="term" value="F:ATP binding"/>
    <property type="evidence" value="ECO:0007669"/>
    <property type="project" value="UniProtKB-KW"/>
</dbReference>
<feature type="domain" description="ABC transporter" evidence="4">
    <location>
        <begin position="18"/>
        <end position="242"/>
    </location>
</feature>
<keyword evidence="2" id="KW-0547">Nucleotide-binding</keyword>
<dbReference type="SUPFAM" id="SSF52540">
    <property type="entry name" value="P-loop containing nucleoside triphosphate hydrolases"/>
    <property type="match status" value="1"/>
</dbReference>
<keyword evidence="1" id="KW-0813">Transport</keyword>
<dbReference type="InterPro" id="IPR003593">
    <property type="entry name" value="AAA+_ATPase"/>
</dbReference>
<evidence type="ECO:0000313" key="6">
    <source>
        <dbReference type="Proteomes" id="UP001177943"/>
    </source>
</evidence>
<dbReference type="Gene3D" id="3.40.50.300">
    <property type="entry name" value="P-loop containing nucleotide triphosphate hydrolases"/>
    <property type="match status" value="1"/>
</dbReference>
<dbReference type="CDD" id="cd03230">
    <property type="entry name" value="ABC_DR_subfamily_A"/>
    <property type="match status" value="1"/>
</dbReference>
<keyword evidence="3 5" id="KW-0067">ATP-binding</keyword>
<dbReference type="Pfam" id="PF00005">
    <property type="entry name" value="ABC_tran"/>
    <property type="match status" value="1"/>
</dbReference>
<evidence type="ECO:0000259" key="4">
    <source>
        <dbReference type="PROSITE" id="PS50893"/>
    </source>
</evidence>
<proteinExistence type="predicted"/>
<dbReference type="PANTHER" id="PTHR42711:SF17">
    <property type="entry name" value="ABC TRANSPORTER ATP-BINDING PROTEIN"/>
    <property type="match status" value="1"/>
</dbReference>
<dbReference type="PANTHER" id="PTHR42711">
    <property type="entry name" value="ABC TRANSPORTER ATP-BINDING PROTEIN"/>
    <property type="match status" value="1"/>
</dbReference>
<sequence length="317" mass="35397">MIQRSEAILMNTNAPIIIEMNHVTKSFKDKKAVDGISFQIAKGSIVTILGPNGAGKTTALSMMLGLLEPTEGTVRLLGGHPKDRKVRERIGTMLQEVSVLDKLRVRELLMLFRSYYPAPLDMDALIELTGLSKSDLNRYGEKLSGGQKRSLGFALAMAGNPELVFFDEPTVGLDIAARRRFWDNVRRMADEGRTILFTTHYLQEADDIADRILLFNQGQLAADGTPEQIKSQIVKRSISFTSSEDSPMLRERLMKLPPVSDCYDKDGRIYISTDNTDEALAAIFAEQLPLRDVRIDQGRLDEAFEQFTMYAGEAKSS</sequence>
<protein>
    <submittedName>
        <fullName evidence="5">ABC transporter ATP-binding protein</fullName>
    </submittedName>
</protein>
<dbReference type="Proteomes" id="UP001177943">
    <property type="component" value="Chromosome"/>
</dbReference>
<organism evidence="5 6">
    <name type="scientific">Paenibacillus woosongensis</name>
    <dbReference type="NCBI Taxonomy" id="307580"/>
    <lineage>
        <taxon>Bacteria</taxon>
        <taxon>Bacillati</taxon>
        <taxon>Bacillota</taxon>
        <taxon>Bacilli</taxon>
        <taxon>Bacillales</taxon>
        <taxon>Paenibacillaceae</taxon>
        <taxon>Paenibacillus</taxon>
    </lineage>
</organism>
<accession>A0AA95L1U3</accession>
<evidence type="ECO:0000313" key="5">
    <source>
        <dbReference type="EMBL" id="WHX49271.1"/>
    </source>
</evidence>
<dbReference type="GO" id="GO:0016887">
    <property type="term" value="F:ATP hydrolysis activity"/>
    <property type="evidence" value="ECO:0007669"/>
    <property type="project" value="InterPro"/>
</dbReference>
<evidence type="ECO:0000256" key="2">
    <source>
        <dbReference type="ARBA" id="ARBA00022741"/>
    </source>
</evidence>
<dbReference type="KEGG" id="pwn:QNH46_00835"/>
<dbReference type="InterPro" id="IPR003439">
    <property type="entry name" value="ABC_transporter-like_ATP-bd"/>
</dbReference>
<dbReference type="RefSeq" id="WP_283926510.1">
    <property type="nucleotide sequence ID" value="NZ_CP126084.1"/>
</dbReference>
<dbReference type="FunFam" id="3.40.50.300:FF:001548">
    <property type="entry name" value="ABC efflux transporter ATP-binding protein"/>
    <property type="match status" value="1"/>
</dbReference>
<name>A0AA95L1U3_9BACL</name>
<gene>
    <name evidence="5" type="ORF">QNH46_00835</name>
</gene>
<dbReference type="PROSITE" id="PS50893">
    <property type="entry name" value="ABC_TRANSPORTER_2"/>
    <property type="match status" value="1"/>
</dbReference>
<evidence type="ECO:0000256" key="1">
    <source>
        <dbReference type="ARBA" id="ARBA00022448"/>
    </source>
</evidence>
<dbReference type="SMART" id="SM00382">
    <property type="entry name" value="AAA"/>
    <property type="match status" value="1"/>
</dbReference>
<dbReference type="AlphaFoldDB" id="A0AA95L1U3"/>
<dbReference type="EMBL" id="CP126084">
    <property type="protein sequence ID" value="WHX49271.1"/>
    <property type="molecule type" value="Genomic_DNA"/>
</dbReference>
<dbReference type="InterPro" id="IPR050763">
    <property type="entry name" value="ABC_transporter_ATP-binding"/>
</dbReference>